<organism evidence="1 2">
    <name type="scientific">Rotaria magnacalcarata</name>
    <dbReference type="NCBI Taxonomy" id="392030"/>
    <lineage>
        <taxon>Eukaryota</taxon>
        <taxon>Metazoa</taxon>
        <taxon>Spiralia</taxon>
        <taxon>Gnathifera</taxon>
        <taxon>Rotifera</taxon>
        <taxon>Eurotatoria</taxon>
        <taxon>Bdelloidea</taxon>
        <taxon>Philodinida</taxon>
        <taxon>Philodinidae</taxon>
        <taxon>Rotaria</taxon>
    </lineage>
</organism>
<proteinExistence type="predicted"/>
<feature type="non-terminal residue" evidence="1">
    <location>
        <position position="1"/>
    </location>
</feature>
<gene>
    <name evidence="1" type="ORF">BYL167_LOCUS67399</name>
</gene>
<accession>A0A8S3FJB9</accession>
<protein>
    <submittedName>
        <fullName evidence="1">Uncharacterized protein</fullName>
    </submittedName>
</protein>
<sequence>TSVGSQRAPVIEVSYETNPRSQKPKERRLSFSLAVRSRGLCFVCCPISFERLRDFFASAFIEPSSMPLSSSSSSSSSIFQHWTHLKDRTAKQLKSAFEQIFSQTPTKMTSSNVKDIRQGQRRHKKKFDIYLDICAPQMIVPQSSDRALIMDFGYLTFINDEYKKSSCPLKNCNMHTNDSLAPLSINTFFQQRPYFFTEQNPSAT</sequence>
<dbReference type="EMBL" id="CAJOBH010245419">
    <property type="protein sequence ID" value="CAF5123384.1"/>
    <property type="molecule type" value="Genomic_DNA"/>
</dbReference>
<dbReference type="AlphaFoldDB" id="A0A8S3FJB9"/>
<reference evidence="1" key="1">
    <citation type="submission" date="2021-02" db="EMBL/GenBank/DDBJ databases">
        <authorList>
            <person name="Nowell W R."/>
        </authorList>
    </citation>
    <scope>NUCLEOTIDE SEQUENCE</scope>
</reference>
<comment type="caution">
    <text evidence="1">The sequence shown here is derived from an EMBL/GenBank/DDBJ whole genome shotgun (WGS) entry which is preliminary data.</text>
</comment>
<evidence type="ECO:0000313" key="1">
    <source>
        <dbReference type="EMBL" id="CAF5123384.1"/>
    </source>
</evidence>
<name>A0A8S3FJB9_9BILA</name>
<feature type="non-terminal residue" evidence="1">
    <location>
        <position position="204"/>
    </location>
</feature>
<evidence type="ECO:0000313" key="2">
    <source>
        <dbReference type="Proteomes" id="UP000681967"/>
    </source>
</evidence>
<dbReference type="Proteomes" id="UP000681967">
    <property type="component" value="Unassembled WGS sequence"/>
</dbReference>